<reference evidence="5" key="1">
    <citation type="submission" date="2016-11" db="UniProtKB">
        <authorList>
            <consortium name="WormBaseParasite"/>
        </authorList>
    </citation>
    <scope>IDENTIFICATION</scope>
</reference>
<keyword evidence="4" id="KW-1185">Reference proteome</keyword>
<feature type="transmembrane region" description="Helical" evidence="1">
    <location>
        <begin position="26"/>
        <end position="48"/>
    </location>
</feature>
<accession>A0A1I7S0Z6</accession>
<keyword evidence="1" id="KW-1133">Transmembrane helix</keyword>
<proteinExistence type="predicted"/>
<name>A0A1I7S0Z6_BURXY</name>
<dbReference type="Proteomes" id="UP000582659">
    <property type="component" value="Unassembled WGS sequence"/>
</dbReference>
<protein>
    <submittedName>
        <fullName evidence="2">(pine wood nematode) hypothetical protein</fullName>
    </submittedName>
</protein>
<evidence type="ECO:0000313" key="2">
    <source>
        <dbReference type="EMBL" id="CAD5211239.1"/>
    </source>
</evidence>
<reference evidence="2" key="2">
    <citation type="submission" date="2020-09" db="EMBL/GenBank/DDBJ databases">
        <authorList>
            <person name="Kikuchi T."/>
        </authorList>
    </citation>
    <scope>NUCLEOTIDE SEQUENCE</scope>
    <source>
        <strain evidence="2">Ka4C1</strain>
    </source>
</reference>
<keyword evidence="1" id="KW-0812">Transmembrane</keyword>
<dbReference type="AlphaFoldDB" id="A0A1I7S0Z6"/>
<dbReference type="EMBL" id="CAJFCV020000001">
    <property type="protein sequence ID" value="CAG9087927.1"/>
    <property type="molecule type" value="Genomic_DNA"/>
</dbReference>
<evidence type="ECO:0000313" key="3">
    <source>
        <dbReference type="Proteomes" id="UP000095284"/>
    </source>
</evidence>
<keyword evidence="1" id="KW-0472">Membrane</keyword>
<dbReference type="Proteomes" id="UP000659654">
    <property type="component" value="Unassembled WGS sequence"/>
</dbReference>
<evidence type="ECO:0000313" key="5">
    <source>
        <dbReference type="WBParaSite" id="BXY_0667100.1"/>
    </source>
</evidence>
<dbReference type="WBParaSite" id="BXY_0667100.1">
    <property type="protein sequence ID" value="BXY_0667100.1"/>
    <property type="gene ID" value="BXY_0667100"/>
</dbReference>
<organism evidence="3 5">
    <name type="scientific">Bursaphelenchus xylophilus</name>
    <name type="common">Pinewood nematode worm</name>
    <name type="synonym">Aphelenchoides xylophilus</name>
    <dbReference type="NCBI Taxonomy" id="6326"/>
    <lineage>
        <taxon>Eukaryota</taxon>
        <taxon>Metazoa</taxon>
        <taxon>Ecdysozoa</taxon>
        <taxon>Nematoda</taxon>
        <taxon>Chromadorea</taxon>
        <taxon>Rhabditida</taxon>
        <taxon>Tylenchina</taxon>
        <taxon>Tylenchomorpha</taxon>
        <taxon>Aphelenchoidea</taxon>
        <taxon>Aphelenchoididae</taxon>
        <taxon>Bursaphelenchus</taxon>
    </lineage>
</organism>
<sequence length="87" mass="9478">MEINSTGTASNETVLSRTLQIPSTPITIGLTAGLIGVYCLLGILSSILNRDRFKDKRCDCDGCKYAEESTQNTTTGQANRQIKCTYL</sequence>
<evidence type="ECO:0000313" key="4">
    <source>
        <dbReference type="Proteomes" id="UP000659654"/>
    </source>
</evidence>
<gene>
    <name evidence="2" type="ORF">BXYJ_LOCUS2329</name>
</gene>
<dbReference type="Proteomes" id="UP000095284">
    <property type="component" value="Unplaced"/>
</dbReference>
<dbReference type="EMBL" id="CAJFDI010000001">
    <property type="protein sequence ID" value="CAD5211239.1"/>
    <property type="molecule type" value="Genomic_DNA"/>
</dbReference>
<dbReference type="SMR" id="A0A1I7S0Z6"/>
<evidence type="ECO:0000256" key="1">
    <source>
        <dbReference type="SAM" id="Phobius"/>
    </source>
</evidence>